<keyword evidence="2" id="KW-1185">Reference proteome</keyword>
<organism evidence="1 2">
    <name type="scientific">Sporisorium scitamineum</name>
    <dbReference type="NCBI Taxonomy" id="49012"/>
    <lineage>
        <taxon>Eukaryota</taxon>
        <taxon>Fungi</taxon>
        <taxon>Dikarya</taxon>
        <taxon>Basidiomycota</taxon>
        <taxon>Ustilaginomycotina</taxon>
        <taxon>Ustilaginomycetes</taxon>
        <taxon>Ustilaginales</taxon>
        <taxon>Ustilaginaceae</taxon>
        <taxon>Sporisorium</taxon>
    </lineage>
</organism>
<accession>A0A0F7S994</accession>
<sequence>MALGRIKVGEHTEPGGPIVKMMGDWATPTRMLMLMLEVLLLRSKQDNLQQ</sequence>
<proteinExistence type="predicted"/>
<dbReference type="EMBL" id="CCFA01002656">
    <property type="protein sequence ID" value="CDW97969.1"/>
    <property type="molecule type" value="Genomic_DNA"/>
</dbReference>
<evidence type="ECO:0000313" key="1">
    <source>
        <dbReference type="EMBL" id="CDW97969.1"/>
    </source>
</evidence>
<gene>
    <name evidence="1" type="primary">SSCI44250.1</name>
</gene>
<name>A0A0F7S994_9BASI</name>
<dbReference type="AlphaFoldDB" id="A0A0F7S994"/>
<protein>
    <submittedName>
        <fullName evidence="1">Uncharacterized protein</fullName>
    </submittedName>
</protein>
<reference evidence="2" key="1">
    <citation type="submission" date="2014-06" db="EMBL/GenBank/DDBJ databases">
        <authorList>
            <person name="Berkman P.J."/>
        </authorList>
    </citation>
    <scope>NUCLEOTIDE SEQUENCE [LARGE SCALE GENOMIC DNA]</scope>
</reference>
<evidence type="ECO:0000313" key="2">
    <source>
        <dbReference type="Proteomes" id="UP000242770"/>
    </source>
</evidence>
<dbReference type="Proteomes" id="UP000242770">
    <property type="component" value="Unassembled WGS sequence"/>
</dbReference>